<name>A0A3M0CGM3_9PROT</name>
<evidence type="ECO:0000256" key="18">
    <source>
        <dbReference type="SAM" id="MobiDB-lite"/>
    </source>
</evidence>
<dbReference type="SUPFAM" id="SSF52172">
    <property type="entry name" value="CheY-like"/>
    <property type="match status" value="1"/>
</dbReference>
<keyword evidence="13" id="KW-0535">Nitrogen fixation</keyword>
<evidence type="ECO:0000259" key="20">
    <source>
        <dbReference type="PROSITE" id="PS50110"/>
    </source>
</evidence>
<dbReference type="InterPro" id="IPR027417">
    <property type="entry name" value="P-loop_NTPase"/>
</dbReference>
<dbReference type="InterPro" id="IPR025944">
    <property type="entry name" value="Sigma_54_int_dom_CS"/>
</dbReference>
<dbReference type="PROSITE" id="PS00675">
    <property type="entry name" value="SIGMA54_INTERACT_1"/>
    <property type="match status" value="1"/>
</dbReference>
<gene>
    <name evidence="21" type="ORF">BXY39_1411</name>
</gene>
<protein>
    <recommendedName>
        <fullName evidence="2">DNA-binding transcriptional regulator NtrC</fullName>
    </recommendedName>
    <alternativeName>
        <fullName evidence="14">Nitrogen regulation protein NR(I)</fullName>
    </alternativeName>
    <alternativeName>
        <fullName evidence="15">Nitrogen regulator I</fullName>
    </alternativeName>
</protein>
<accession>A0A3M0CGM3</accession>
<dbReference type="PANTHER" id="PTHR32071">
    <property type="entry name" value="TRANSCRIPTIONAL REGULATORY PROTEIN"/>
    <property type="match status" value="1"/>
</dbReference>
<keyword evidence="5 17" id="KW-0597">Phosphoprotein</keyword>
<dbReference type="Gene3D" id="1.10.10.60">
    <property type="entry name" value="Homeodomain-like"/>
    <property type="match status" value="1"/>
</dbReference>
<dbReference type="PROSITE" id="PS00688">
    <property type="entry name" value="SIGMA54_INTERACT_3"/>
    <property type="match status" value="1"/>
</dbReference>
<keyword evidence="11" id="KW-0010">Activator</keyword>
<comment type="function">
    <text evidence="16">Member of the two-component regulatory system NtrB/NtrC, which controls expression of the nitrogen-regulated (ntr) genes in response to nitrogen limitation. Phosphorylated NtrC binds directly to DNA and stimulates the formation of open promoter-sigma54-RNA polymerase complexes.</text>
</comment>
<dbReference type="PROSITE" id="PS50045">
    <property type="entry name" value="SIGMA54_INTERACT_4"/>
    <property type="match status" value="1"/>
</dbReference>
<dbReference type="GO" id="GO:0006355">
    <property type="term" value="P:regulation of DNA-templated transcription"/>
    <property type="evidence" value="ECO:0007669"/>
    <property type="project" value="InterPro"/>
</dbReference>
<dbReference type="AlphaFoldDB" id="A0A3M0CGM3"/>
<dbReference type="InterPro" id="IPR011006">
    <property type="entry name" value="CheY-like_superfamily"/>
</dbReference>
<keyword evidence="6" id="KW-0547">Nucleotide-binding</keyword>
<comment type="caution">
    <text evidence="21">The sequence shown here is derived from an EMBL/GenBank/DDBJ whole genome shotgun (WGS) entry which is preliminary data.</text>
</comment>
<evidence type="ECO:0000259" key="19">
    <source>
        <dbReference type="PROSITE" id="PS50045"/>
    </source>
</evidence>
<keyword evidence="9" id="KW-0805">Transcription regulation</keyword>
<dbReference type="FunCoup" id="A0A3M0CGM3">
    <property type="interactions" value="256"/>
</dbReference>
<dbReference type="GO" id="GO:0043565">
    <property type="term" value="F:sequence-specific DNA binding"/>
    <property type="evidence" value="ECO:0007669"/>
    <property type="project" value="InterPro"/>
</dbReference>
<evidence type="ECO:0000256" key="1">
    <source>
        <dbReference type="ARBA" id="ARBA00004496"/>
    </source>
</evidence>
<dbReference type="InterPro" id="IPR001789">
    <property type="entry name" value="Sig_transdc_resp-reg_receiver"/>
</dbReference>
<dbReference type="EMBL" id="REFR01000010">
    <property type="protein sequence ID" value="RMB08771.1"/>
    <property type="molecule type" value="Genomic_DNA"/>
</dbReference>
<dbReference type="Pfam" id="PF00158">
    <property type="entry name" value="Sigma54_activat"/>
    <property type="match status" value="1"/>
</dbReference>
<evidence type="ECO:0000256" key="16">
    <source>
        <dbReference type="ARBA" id="ARBA00043886"/>
    </source>
</evidence>
<sequence length="533" mass="57413">MKAAPAQPCVIVADDDASIRLVVGEALRAQGWGVELADDLPALRRLLDTGSGDALITDVLMPGGSGLDILPETVAARPGLPVIVMSAHSTLGTAMKAAQKGAFDYIAKPFDIDTLVETVRRALSQAAEGQKRDREPADGAYSQASLPPDSSAADGKTSDDGAPYGADRNGKDTATASMMVSDDMLVGRSGAMQSLYRNMARVAATDLTVLIRGESGTGKELVARALHSHGRRPEGPFVAVNMAAIPRELIESELFGHERGAFTGADSRRQGRFSEARGGTLFLDEIGDMPLDAQTRLLRVLQEGEYRRVGGSEALKSDVRIVAATNSVLEDNVARGQFREDLYFRLDVVRLEVPPLRDRPDDIAGLARHFLAQAGKRGLPAKQLDEDAARLLRQQIWPGNVRELENLMLRACALCPADRLDAAALKPLLNGRQGIAGGPPAPDSEAPQPQGLSQTLTSYFDAYFTQHDDGLPPPGLYQRILREIERPLFIKTLQACSGNQVKAAMLLGLNRNTLRKKLRELDIDPALGRRQGP</sequence>
<dbReference type="GO" id="GO:0000160">
    <property type="term" value="P:phosphorelay signal transduction system"/>
    <property type="evidence" value="ECO:0007669"/>
    <property type="project" value="UniProtKB-KW"/>
</dbReference>
<dbReference type="Gene3D" id="3.40.50.2300">
    <property type="match status" value="1"/>
</dbReference>
<dbReference type="FunFam" id="3.40.50.300:FF:000006">
    <property type="entry name" value="DNA-binding transcriptional regulator NtrC"/>
    <property type="match status" value="1"/>
</dbReference>
<dbReference type="Proteomes" id="UP000271227">
    <property type="component" value="Unassembled WGS sequence"/>
</dbReference>
<evidence type="ECO:0000256" key="7">
    <source>
        <dbReference type="ARBA" id="ARBA00022840"/>
    </source>
</evidence>
<dbReference type="GO" id="GO:0005737">
    <property type="term" value="C:cytoplasm"/>
    <property type="evidence" value="ECO:0007669"/>
    <property type="project" value="UniProtKB-SubCell"/>
</dbReference>
<reference evidence="21 22" key="1">
    <citation type="submission" date="2018-10" db="EMBL/GenBank/DDBJ databases">
        <title>Genomic Encyclopedia of Archaeal and Bacterial Type Strains, Phase II (KMG-II): from individual species to whole genera.</title>
        <authorList>
            <person name="Goeker M."/>
        </authorList>
    </citation>
    <scope>NUCLEOTIDE SEQUENCE [LARGE SCALE GENOMIC DNA]</scope>
    <source>
        <strain evidence="21 22">DSM 25217</strain>
    </source>
</reference>
<dbReference type="RefSeq" id="WP_245998990.1">
    <property type="nucleotide sequence ID" value="NZ_REFR01000010.1"/>
</dbReference>
<evidence type="ECO:0000256" key="15">
    <source>
        <dbReference type="ARBA" id="ARBA00031910"/>
    </source>
</evidence>
<dbReference type="InterPro" id="IPR058031">
    <property type="entry name" value="AAA_lid_NorR"/>
</dbReference>
<keyword evidence="3" id="KW-0963">Cytoplasm</keyword>
<evidence type="ECO:0000256" key="2">
    <source>
        <dbReference type="ARBA" id="ARBA00019059"/>
    </source>
</evidence>
<dbReference type="Pfam" id="PF00072">
    <property type="entry name" value="Response_reg"/>
    <property type="match status" value="1"/>
</dbReference>
<dbReference type="Gene3D" id="3.40.50.300">
    <property type="entry name" value="P-loop containing nucleotide triphosphate hydrolases"/>
    <property type="match status" value="1"/>
</dbReference>
<keyword evidence="4" id="KW-0678">Repressor</keyword>
<keyword evidence="7" id="KW-0067">ATP-binding</keyword>
<dbReference type="SUPFAM" id="SSF46689">
    <property type="entry name" value="Homeodomain-like"/>
    <property type="match status" value="1"/>
</dbReference>
<dbReference type="GO" id="GO:0005524">
    <property type="term" value="F:ATP binding"/>
    <property type="evidence" value="ECO:0007669"/>
    <property type="project" value="UniProtKB-KW"/>
</dbReference>
<evidence type="ECO:0000256" key="17">
    <source>
        <dbReference type="PROSITE-ProRule" id="PRU00169"/>
    </source>
</evidence>
<evidence type="ECO:0000256" key="11">
    <source>
        <dbReference type="ARBA" id="ARBA00023159"/>
    </source>
</evidence>
<evidence type="ECO:0000256" key="3">
    <source>
        <dbReference type="ARBA" id="ARBA00022490"/>
    </source>
</evidence>
<evidence type="ECO:0000256" key="14">
    <source>
        <dbReference type="ARBA" id="ARBA00029881"/>
    </source>
</evidence>
<organism evidence="21 22">
    <name type="scientific">Eilatimonas milleporae</name>
    <dbReference type="NCBI Taxonomy" id="911205"/>
    <lineage>
        <taxon>Bacteria</taxon>
        <taxon>Pseudomonadati</taxon>
        <taxon>Pseudomonadota</taxon>
        <taxon>Alphaproteobacteria</taxon>
        <taxon>Kordiimonadales</taxon>
        <taxon>Kordiimonadaceae</taxon>
        <taxon>Eilatimonas</taxon>
    </lineage>
</organism>
<keyword evidence="10" id="KW-0238">DNA-binding</keyword>
<dbReference type="InterPro" id="IPR003593">
    <property type="entry name" value="AAA+_ATPase"/>
</dbReference>
<dbReference type="InterPro" id="IPR002197">
    <property type="entry name" value="HTH_Fis"/>
</dbReference>
<evidence type="ECO:0000256" key="8">
    <source>
        <dbReference type="ARBA" id="ARBA00023012"/>
    </source>
</evidence>
<evidence type="ECO:0000256" key="6">
    <source>
        <dbReference type="ARBA" id="ARBA00022741"/>
    </source>
</evidence>
<dbReference type="CDD" id="cd00009">
    <property type="entry name" value="AAA"/>
    <property type="match status" value="1"/>
</dbReference>
<keyword evidence="22" id="KW-1185">Reference proteome</keyword>
<dbReference type="PROSITE" id="PS50110">
    <property type="entry name" value="RESPONSE_REGULATORY"/>
    <property type="match status" value="1"/>
</dbReference>
<dbReference type="InParanoid" id="A0A3M0CGM3"/>
<dbReference type="InterPro" id="IPR002078">
    <property type="entry name" value="Sigma_54_int"/>
</dbReference>
<keyword evidence="8" id="KW-0902">Two-component regulatory system</keyword>
<evidence type="ECO:0000256" key="10">
    <source>
        <dbReference type="ARBA" id="ARBA00023125"/>
    </source>
</evidence>
<evidence type="ECO:0000256" key="12">
    <source>
        <dbReference type="ARBA" id="ARBA00023163"/>
    </source>
</evidence>
<evidence type="ECO:0000313" key="22">
    <source>
        <dbReference type="Proteomes" id="UP000271227"/>
    </source>
</evidence>
<evidence type="ECO:0000256" key="5">
    <source>
        <dbReference type="ARBA" id="ARBA00022553"/>
    </source>
</evidence>
<dbReference type="InterPro" id="IPR025662">
    <property type="entry name" value="Sigma_54_int_dom_ATP-bd_1"/>
</dbReference>
<keyword evidence="12" id="KW-0804">Transcription</keyword>
<proteinExistence type="predicted"/>
<dbReference type="SMART" id="SM00382">
    <property type="entry name" value="AAA"/>
    <property type="match status" value="1"/>
</dbReference>
<feature type="region of interest" description="Disordered" evidence="18">
    <location>
        <begin position="433"/>
        <end position="452"/>
    </location>
</feature>
<dbReference type="Gene3D" id="1.10.8.60">
    <property type="match status" value="1"/>
</dbReference>
<dbReference type="Pfam" id="PF25601">
    <property type="entry name" value="AAA_lid_14"/>
    <property type="match status" value="1"/>
</dbReference>
<evidence type="ECO:0000256" key="4">
    <source>
        <dbReference type="ARBA" id="ARBA00022491"/>
    </source>
</evidence>
<feature type="domain" description="Sigma-54 factor interaction" evidence="19">
    <location>
        <begin position="185"/>
        <end position="413"/>
    </location>
</feature>
<feature type="region of interest" description="Disordered" evidence="18">
    <location>
        <begin position="125"/>
        <end position="172"/>
    </location>
</feature>
<evidence type="ECO:0000256" key="9">
    <source>
        <dbReference type="ARBA" id="ARBA00023015"/>
    </source>
</evidence>
<dbReference type="InterPro" id="IPR009057">
    <property type="entry name" value="Homeodomain-like_sf"/>
</dbReference>
<dbReference type="PRINTS" id="PR01590">
    <property type="entry name" value="HTHFIS"/>
</dbReference>
<dbReference type="SMART" id="SM00448">
    <property type="entry name" value="REC"/>
    <property type="match status" value="1"/>
</dbReference>
<dbReference type="SUPFAM" id="SSF52540">
    <property type="entry name" value="P-loop containing nucleoside triphosphate hydrolases"/>
    <property type="match status" value="1"/>
</dbReference>
<evidence type="ECO:0000313" key="21">
    <source>
        <dbReference type="EMBL" id="RMB08771.1"/>
    </source>
</evidence>
<feature type="domain" description="Response regulatory" evidence="20">
    <location>
        <begin position="9"/>
        <end position="123"/>
    </location>
</feature>
<evidence type="ECO:0000256" key="13">
    <source>
        <dbReference type="ARBA" id="ARBA00023231"/>
    </source>
</evidence>
<dbReference type="PANTHER" id="PTHR32071:SF95">
    <property type="entry name" value="DNA-BINDING TRANSCRIPTIONAL REGULATOR NTRC"/>
    <property type="match status" value="1"/>
</dbReference>
<feature type="modified residue" description="4-aspartylphosphate" evidence="17">
    <location>
        <position position="58"/>
    </location>
</feature>
<dbReference type="Pfam" id="PF02954">
    <property type="entry name" value="HTH_8"/>
    <property type="match status" value="1"/>
</dbReference>
<comment type="subcellular location">
    <subcellularLocation>
        <location evidence="1">Cytoplasm</location>
    </subcellularLocation>
</comment>